<proteinExistence type="predicted"/>
<feature type="domain" description="Response regulatory" evidence="10">
    <location>
        <begin position="7"/>
        <end position="120"/>
    </location>
</feature>
<comment type="subcellular location">
    <subcellularLocation>
        <location evidence="1">Cytoplasm</location>
    </subcellularLocation>
</comment>
<dbReference type="SMART" id="SM00862">
    <property type="entry name" value="Trans_reg_C"/>
    <property type="match status" value="1"/>
</dbReference>
<keyword evidence="3 8" id="KW-0597">Phosphoprotein</keyword>
<dbReference type="Gene3D" id="3.40.50.2300">
    <property type="match status" value="1"/>
</dbReference>
<dbReference type="GO" id="GO:0005829">
    <property type="term" value="C:cytosol"/>
    <property type="evidence" value="ECO:0007669"/>
    <property type="project" value="TreeGrafter"/>
</dbReference>
<dbReference type="GO" id="GO:0000156">
    <property type="term" value="F:phosphorelay response regulator activity"/>
    <property type="evidence" value="ECO:0007669"/>
    <property type="project" value="TreeGrafter"/>
</dbReference>
<evidence type="ECO:0000259" key="11">
    <source>
        <dbReference type="PROSITE" id="PS51755"/>
    </source>
</evidence>
<gene>
    <name evidence="12" type="ORF">SAMN05216271_1715</name>
</gene>
<accession>A0A1H1RFR0</accession>
<evidence type="ECO:0000256" key="2">
    <source>
        <dbReference type="ARBA" id="ARBA00022490"/>
    </source>
</evidence>
<evidence type="ECO:0000256" key="8">
    <source>
        <dbReference type="PROSITE-ProRule" id="PRU00169"/>
    </source>
</evidence>
<dbReference type="EMBL" id="LT629763">
    <property type="protein sequence ID" value="SDS34627.1"/>
    <property type="molecule type" value="Genomic_DNA"/>
</dbReference>
<feature type="modified residue" description="4-aspartylphosphate" evidence="8">
    <location>
        <position position="56"/>
    </location>
</feature>
<dbReference type="OrthoDB" id="9802426at2"/>
<dbReference type="GO" id="GO:0032993">
    <property type="term" value="C:protein-DNA complex"/>
    <property type="evidence" value="ECO:0007669"/>
    <property type="project" value="TreeGrafter"/>
</dbReference>
<evidence type="ECO:0000256" key="3">
    <source>
        <dbReference type="ARBA" id="ARBA00022553"/>
    </source>
</evidence>
<dbReference type="Pfam" id="PF00486">
    <property type="entry name" value="Trans_reg_C"/>
    <property type="match status" value="1"/>
</dbReference>
<dbReference type="Pfam" id="PF00072">
    <property type="entry name" value="Response_reg"/>
    <property type="match status" value="1"/>
</dbReference>
<organism evidence="12 13">
    <name type="scientific">Halopseudomonas sabulinigri</name>
    <dbReference type="NCBI Taxonomy" id="472181"/>
    <lineage>
        <taxon>Bacteria</taxon>
        <taxon>Pseudomonadati</taxon>
        <taxon>Pseudomonadota</taxon>
        <taxon>Gammaproteobacteria</taxon>
        <taxon>Pseudomonadales</taxon>
        <taxon>Pseudomonadaceae</taxon>
        <taxon>Halopseudomonas</taxon>
    </lineage>
</organism>
<dbReference type="GO" id="GO:0000976">
    <property type="term" value="F:transcription cis-regulatory region binding"/>
    <property type="evidence" value="ECO:0007669"/>
    <property type="project" value="TreeGrafter"/>
</dbReference>
<keyword evidence="7" id="KW-0804">Transcription</keyword>
<dbReference type="CDD" id="cd00383">
    <property type="entry name" value="trans_reg_C"/>
    <property type="match status" value="1"/>
</dbReference>
<dbReference type="InterPro" id="IPR001789">
    <property type="entry name" value="Sig_transdc_resp-reg_receiver"/>
</dbReference>
<dbReference type="InterPro" id="IPR011006">
    <property type="entry name" value="CheY-like_superfamily"/>
</dbReference>
<dbReference type="InterPro" id="IPR039420">
    <property type="entry name" value="WalR-like"/>
</dbReference>
<evidence type="ECO:0000256" key="7">
    <source>
        <dbReference type="ARBA" id="ARBA00023163"/>
    </source>
</evidence>
<dbReference type="RefSeq" id="WP_092285699.1">
    <property type="nucleotide sequence ID" value="NZ_LT629763.1"/>
</dbReference>
<keyword evidence="6 9" id="KW-0238">DNA-binding</keyword>
<dbReference type="GO" id="GO:0006355">
    <property type="term" value="P:regulation of DNA-templated transcription"/>
    <property type="evidence" value="ECO:0007669"/>
    <property type="project" value="InterPro"/>
</dbReference>
<dbReference type="Proteomes" id="UP000243413">
    <property type="component" value="Chromosome I"/>
</dbReference>
<evidence type="ECO:0000313" key="12">
    <source>
        <dbReference type="EMBL" id="SDS34627.1"/>
    </source>
</evidence>
<name>A0A1H1RFR0_9GAMM</name>
<keyword evidence="5" id="KW-0805">Transcription regulation</keyword>
<dbReference type="Gene3D" id="1.10.10.10">
    <property type="entry name" value="Winged helix-like DNA-binding domain superfamily/Winged helix DNA-binding domain"/>
    <property type="match status" value="1"/>
</dbReference>
<evidence type="ECO:0000259" key="10">
    <source>
        <dbReference type="PROSITE" id="PS50110"/>
    </source>
</evidence>
<dbReference type="SMART" id="SM00448">
    <property type="entry name" value="REC"/>
    <property type="match status" value="1"/>
</dbReference>
<dbReference type="PROSITE" id="PS50110">
    <property type="entry name" value="RESPONSE_REGULATORY"/>
    <property type="match status" value="1"/>
</dbReference>
<dbReference type="STRING" id="472181.SAMN05216271_1715"/>
<evidence type="ECO:0000313" key="13">
    <source>
        <dbReference type="Proteomes" id="UP000243413"/>
    </source>
</evidence>
<dbReference type="InterPro" id="IPR036388">
    <property type="entry name" value="WH-like_DNA-bd_sf"/>
</dbReference>
<dbReference type="InterPro" id="IPR001867">
    <property type="entry name" value="OmpR/PhoB-type_DNA-bd"/>
</dbReference>
<dbReference type="PROSITE" id="PS51755">
    <property type="entry name" value="OMPR_PHOB"/>
    <property type="match status" value="1"/>
</dbReference>
<dbReference type="SUPFAM" id="SSF52172">
    <property type="entry name" value="CheY-like"/>
    <property type="match status" value="1"/>
</dbReference>
<feature type="DNA-binding region" description="OmpR/PhoB-type" evidence="9">
    <location>
        <begin position="134"/>
        <end position="231"/>
    </location>
</feature>
<dbReference type="AlphaFoldDB" id="A0A1H1RFR0"/>
<dbReference type="PANTHER" id="PTHR48111">
    <property type="entry name" value="REGULATOR OF RPOS"/>
    <property type="match status" value="1"/>
</dbReference>
<sequence>MGAQLANILIIEDDLTLSGQLSQLLHHGGYAIDCQYDGPAGLERALASEPDLVLLDVKLPGLNGFSLLKRLRAQKQTPVIMLTACGAEEERIRGLRHGADDYLAKPFSLEELQLRIDAVLRRSRPPLGARQGELDQLSAGVLRLDRDSQQARVNETLIDLTAIQFRLLWQLVAQRGEVLSKPYLYRTVLDREFSRYDRSLDMHISRIRRRLTDAGLADPVQTLHGRGYLFA</sequence>
<keyword evidence="4" id="KW-0902">Two-component regulatory system</keyword>
<evidence type="ECO:0000256" key="5">
    <source>
        <dbReference type="ARBA" id="ARBA00023015"/>
    </source>
</evidence>
<evidence type="ECO:0000256" key="1">
    <source>
        <dbReference type="ARBA" id="ARBA00004496"/>
    </source>
</evidence>
<evidence type="ECO:0000256" key="9">
    <source>
        <dbReference type="PROSITE-ProRule" id="PRU01091"/>
    </source>
</evidence>
<keyword evidence="2" id="KW-0963">Cytoplasm</keyword>
<protein>
    <submittedName>
        <fullName evidence="12">Two-component system, OmpR family, response regulator PfeR</fullName>
    </submittedName>
</protein>
<dbReference type="PANTHER" id="PTHR48111:SF39">
    <property type="entry name" value="TRANSCRIPTIONAL REGULATORY PROTEIN CPXR"/>
    <property type="match status" value="1"/>
</dbReference>
<evidence type="ECO:0000256" key="4">
    <source>
        <dbReference type="ARBA" id="ARBA00023012"/>
    </source>
</evidence>
<dbReference type="Gene3D" id="6.10.250.690">
    <property type="match status" value="1"/>
</dbReference>
<evidence type="ECO:0000256" key="6">
    <source>
        <dbReference type="ARBA" id="ARBA00023125"/>
    </source>
</evidence>
<reference evidence="13" key="1">
    <citation type="submission" date="2016-10" db="EMBL/GenBank/DDBJ databases">
        <authorList>
            <person name="Varghese N."/>
            <person name="Submissions S."/>
        </authorList>
    </citation>
    <scope>NUCLEOTIDE SEQUENCE [LARGE SCALE GENOMIC DNA]</scope>
    <source>
        <strain evidence="13">JCM 14963</strain>
    </source>
</reference>
<feature type="domain" description="OmpR/PhoB-type" evidence="11">
    <location>
        <begin position="134"/>
        <end position="231"/>
    </location>
</feature>